<gene>
    <name evidence="2" type="ORF">HME9304_02813</name>
</gene>
<evidence type="ECO:0000313" key="2">
    <source>
        <dbReference type="EMBL" id="AWX45783.1"/>
    </source>
</evidence>
<dbReference type="EMBL" id="CP030104">
    <property type="protein sequence ID" value="AWX45783.1"/>
    <property type="molecule type" value="Genomic_DNA"/>
</dbReference>
<dbReference type="Gene3D" id="3.40.630.30">
    <property type="match status" value="1"/>
</dbReference>
<dbReference type="InterPro" id="IPR016181">
    <property type="entry name" value="Acyl_CoA_acyltransferase"/>
</dbReference>
<protein>
    <recommendedName>
        <fullName evidence="1">BioF2-like acetyltransferase domain-containing protein</fullName>
    </recommendedName>
</protein>
<dbReference type="InterPro" id="IPR038740">
    <property type="entry name" value="BioF2-like_GNAT_dom"/>
</dbReference>
<proteinExistence type="predicted"/>
<organism evidence="2 3">
    <name type="scientific">Flagellimonas maritima</name>
    <dbReference type="NCBI Taxonomy" id="1383885"/>
    <lineage>
        <taxon>Bacteria</taxon>
        <taxon>Pseudomonadati</taxon>
        <taxon>Bacteroidota</taxon>
        <taxon>Flavobacteriia</taxon>
        <taxon>Flavobacteriales</taxon>
        <taxon>Flavobacteriaceae</taxon>
        <taxon>Flagellimonas</taxon>
    </lineage>
</organism>
<sequence>MSFMKKSEYLRFNFFFDFFLKNKAFPSFYAKITETFSGERFDDQQIRKTIGIANKVISIYDIPGYLKVEPKHENESTVLEIPLYSGYLINLSGYSDFQNYMQAKFKKVRRSQLRRLTKRLDLCLRPTYKVYYGAIEKAEYDHLFKTLLVMTERRFIQKKERNFEIPFLKMYRKIMYPLILEKRASIFVIYDRDKPINISLNFIDKNIVFHWNSCFDIDYSVFSIGRINIVNHLQWSYENGFKLFDMGRGDFFHKRKWVDNTYTYKEQLVFDSKSFYAIVSAYSRFLLLKLRYYFIHIMKALKLHLWYGKFITYRYASSREFKDKLSKQEITIVRDDFEFPPIDQLKKVKFNQIESSLLICSVNNFIHKNQIYIQNLSVFSEIGNHNTFYLKWNKEVQKLIISSKEETS</sequence>
<dbReference type="RefSeq" id="WP_112379138.1">
    <property type="nucleotide sequence ID" value="NZ_CP030104.1"/>
</dbReference>
<dbReference type="SUPFAM" id="SSF55729">
    <property type="entry name" value="Acyl-CoA N-acyltransferases (Nat)"/>
    <property type="match status" value="1"/>
</dbReference>
<dbReference type="OrthoDB" id="1426896at2"/>
<dbReference type="AlphaFoldDB" id="A0A2Z4LVL6"/>
<name>A0A2Z4LVL6_9FLAO</name>
<feature type="domain" description="BioF2-like acetyltransferase" evidence="1">
    <location>
        <begin position="109"/>
        <end position="255"/>
    </location>
</feature>
<evidence type="ECO:0000259" key="1">
    <source>
        <dbReference type="Pfam" id="PF13480"/>
    </source>
</evidence>
<reference evidence="2 3" key="1">
    <citation type="submission" date="2018-06" db="EMBL/GenBank/DDBJ databases">
        <title>Spongiibacterium sp. HME9304 Genome sequencing and assembly.</title>
        <authorList>
            <person name="Kang H."/>
            <person name="Kim H."/>
            <person name="Joh K."/>
        </authorList>
    </citation>
    <scope>NUCLEOTIDE SEQUENCE [LARGE SCALE GENOMIC DNA]</scope>
    <source>
        <strain evidence="2 3">HME9304</strain>
    </source>
</reference>
<keyword evidence="3" id="KW-1185">Reference proteome</keyword>
<dbReference type="KEGG" id="spon:HME9304_02813"/>
<dbReference type="Proteomes" id="UP000248536">
    <property type="component" value="Chromosome"/>
</dbReference>
<accession>A0A2Z4LVL6</accession>
<dbReference type="Pfam" id="PF13480">
    <property type="entry name" value="Acetyltransf_6"/>
    <property type="match status" value="1"/>
</dbReference>
<evidence type="ECO:0000313" key="3">
    <source>
        <dbReference type="Proteomes" id="UP000248536"/>
    </source>
</evidence>